<feature type="compositionally biased region" description="Gly residues" evidence="1">
    <location>
        <begin position="85"/>
        <end position="96"/>
    </location>
</feature>
<reference evidence="2" key="1">
    <citation type="submission" date="2023-04" db="EMBL/GenBank/DDBJ databases">
        <authorList>
            <consortium name="ELIXIR-Norway"/>
        </authorList>
    </citation>
    <scope>NUCLEOTIDE SEQUENCE [LARGE SCALE GENOMIC DNA]</scope>
</reference>
<accession>A0ABN8XXE4</accession>
<proteinExistence type="predicted"/>
<evidence type="ECO:0000256" key="1">
    <source>
        <dbReference type="SAM" id="MobiDB-lite"/>
    </source>
</evidence>
<evidence type="ECO:0000313" key="3">
    <source>
        <dbReference type="Proteomes" id="UP001176941"/>
    </source>
</evidence>
<sequence>MSASHPLPAKPGARVPAVRIPASAPPRARTHPGSPAGRACLPGGLAVSTAAEPRPPLLLRGYIARSAMFPVSPGARRATTTGWVGAKGAGAGGRGGRLSHSFPLSTQASPSY</sequence>
<name>A0ABN8XXE4_RANTA</name>
<feature type="region of interest" description="Disordered" evidence="1">
    <location>
        <begin position="74"/>
        <end position="112"/>
    </location>
</feature>
<evidence type="ECO:0000313" key="2">
    <source>
        <dbReference type="EMBL" id="CAI9153763.1"/>
    </source>
</evidence>
<gene>
    <name evidence="2" type="ORF">MRATA1EN1_LOCUS2725</name>
</gene>
<organism evidence="2 3">
    <name type="scientific">Rangifer tarandus platyrhynchus</name>
    <name type="common">Svalbard reindeer</name>
    <dbReference type="NCBI Taxonomy" id="3082113"/>
    <lineage>
        <taxon>Eukaryota</taxon>
        <taxon>Metazoa</taxon>
        <taxon>Chordata</taxon>
        <taxon>Craniata</taxon>
        <taxon>Vertebrata</taxon>
        <taxon>Euteleostomi</taxon>
        <taxon>Mammalia</taxon>
        <taxon>Eutheria</taxon>
        <taxon>Laurasiatheria</taxon>
        <taxon>Artiodactyla</taxon>
        <taxon>Ruminantia</taxon>
        <taxon>Pecora</taxon>
        <taxon>Cervidae</taxon>
        <taxon>Odocoileinae</taxon>
        <taxon>Rangifer</taxon>
    </lineage>
</organism>
<protein>
    <submittedName>
        <fullName evidence="2">Uncharacterized protein</fullName>
    </submittedName>
</protein>
<feature type="region of interest" description="Disordered" evidence="1">
    <location>
        <begin position="1"/>
        <end position="47"/>
    </location>
</feature>
<feature type="compositionally biased region" description="Polar residues" evidence="1">
    <location>
        <begin position="102"/>
        <end position="112"/>
    </location>
</feature>
<dbReference type="Proteomes" id="UP001176941">
    <property type="component" value="Chromosome 11"/>
</dbReference>
<keyword evidence="3" id="KW-1185">Reference proteome</keyword>
<dbReference type="EMBL" id="OX459947">
    <property type="protein sequence ID" value="CAI9153763.1"/>
    <property type="molecule type" value="Genomic_DNA"/>
</dbReference>